<accession>A0ABQ9WQV8</accession>
<keyword evidence="1" id="KW-0175">Coiled coil</keyword>
<proteinExistence type="predicted"/>
<evidence type="ECO:0008006" key="5">
    <source>
        <dbReference type="Google" id="ProtNLM"/>
    </source>
</evidence>
<evidence type="ECO:0000256" key="2">
    <source>
        <dbReference type="SAM" id="MobiDB-lite"/>
    </source>
</evidence>
<dbReference type="EMBL" id="JARBJD010000472">
    <property type="protein sequence ID" value="KAK2941713.1"/>
    <property type="molecule type" value="Genomic_DNA"/>
</dbReference>
<feature type="compositionally biased region" description="Polar residues" evidence="2">
    <location>
        <begin position="1"/>
        <end position="20"/>
    </location>
</feature>
<comment type="caution">
    <text evidence="3">The sequence shown here is derived from an EMBL/GenBank/DDBJ whole genome shotgun (WGS) entry which is preliminary data.</text>
</comment>
<feature type="coiled-coil region" evidence="1">
    <location>
        <begin position="93"/>
        <end position="127"/>
    </location>
</feature>
<sequence>MTLLKSITHSQRHSQSAYQTHNERENQHLVNQLQQTQHALIESNDRIIAEQKQQLADKAEQERELILLRADKANYLSTLSSMQREKDWLWQEKTECQSELKKKDQLIEAQNQEIADLRQTVKQMTAEEARNRHFFITSEIIVSFSPSHFRVSGSTVTRIDSEGYASCFTKPVSKGIHRLSIKTDVPRVLIGVCEMAEHTKFLTEEGAYTSPKATMMYNNGSLYVARSANFQNNPVKKGEEWSAEADLEKRTLHFFINGVQQPHFTINIPVPLVFAIDVFNKDIPIEITFWGEEQQSHVTLQGTGHSL</sequence>
<evidence type="ECO:0000313" key="4">
    <source>
        <dbReference type="Proteomes" id="UP001281761"/>
    </source>
</evidence>
<reference evidence="3 4" key="1">
    <citation type="journal article" date="2022" name="bioRxiv">
        <title>Genomics of Preaxostyla Flagellates Illuminates Evolutionary Transitions and the Path Towards Mitochondrial Loss.</title>
        <authorList>
            <person name="Novak L.V.F."/>
            <person name="Treitli S.C."/>
            <person name="Pyrih J."/>
            <person name="Halakuc P."/>
            <person name="Pipaliya S.V."/>
            <person name="Vacek V."/>
            <person name="Brzon O."/>
            <person name="Soukal P."/>
            <person name="Eme L."/>
            <person name="Dacks J.B."/>
            <person name="Karnkowska A."/>
            <person name="Elias M."/>
            <person name="Hampl V."/>
        </authorList>
    </citation>
    <scope>NUCLEOTIDE SEQUENCE [LARGE SCALE GENOMIC DNA]</scope>
    <source>
        <strain evidence="3">NAU3</strain>
        <tissue evidence="3">Gut</tissue>
    </source>
</reference>
<feature type="region of interest" description="Disordered" evidence="2">
    <location>
        <begin position="1"/>
        <end position="23"/>
    </location>
</feature>
<dbReference type="Proteomes" id="UP001281761">
    <property type="component" value="Unassembled WGS sequence"/>
</dbReference>
<name>A0ABQ9WQV8_9EUKA</name>
<evidence type="ECO:0000256" key="1">
    <source>
        <dbReference type="SAM" id="Coils"/>
    </source>
</evidence>
<evidence type="ECO:0000313" key="3">
    <source>
        <dbReference type="EMBL" id="KAK2941713.1"/>
    </source>
</evidence>
<protein>
    <recommendedName>
        <fullName evidence="5">SPRY domain-containing protein</fullName>
    </recommendedName>
</protein>
<gene>
    <name evidence="3" type="ORF">BLNAU_23375</name>
</gene>
<organism evidence="3 4">
    <name type="scientific">Blattamonas nauphoetae</name>
    <dbReference type="NCBI Taxonomy" id="2049346"/>
    <lineage>
        <taxon>Eukaryota</taxon>
        <taxon>Metamonada</taxon>
        <taxon>Preaxostyla</taxon>
        <taxon>Oxymonadida</taxon>
        <taxon>Blattamonas</taxon>
    </lineage>
</organism>
<keyword evidence="4" id="KW-1185">Reference proteome</keyword>